<name>A0A7X5V8G4_9ACTN</name>
<gene>
    <name evidence="1" type="ORF">BJY22_002235</name>
</gene>
<sequence length="333" mass="36272">MPTNLMGREILPGTREYQWVASVVEATERLTGRPSSWNRRLYEQLGESAGSALSDGTMTISRPQVLEPVMRAYDAPGSVDLPTTEGARAGVMIVVHETDHHQHEFGYAFEPDAIQLASPEYTVATEGLAESNRDRVVDPVIQDIGMDNVVPRILEAPMISAYAGYQAGVEGVLHGLHTLSGMSPYEVWETVDQAPFVQRYNAMADVLIDSRLNDLMPEQDRSEIRRQLSQPLKDELGSLTQYTLGIEPPDQLAQRGRETGARAVLRVEQVLKGVEAKYRLSVDAETARLRQFLEVGGAAARGGAAAGGGAAGGAAAAARLVTSFVRQRDEWSR</sequence>
<evidence type="ECO:0000313" key="2">
    <source>
        <dbReference type="Proteomes" id="UP000555407"/>
    </source>
</evidence>
<proteinExistence type="predicted"/>
<dbReference type="EMBL" id="JAASRO010000001">
    <property type="protein sequence ID" value="NIK56518.1"/>
    <property type="molecule type" value="Genomic_DNA"/>
</dbReference>
<keyword evidence="2" id="KW-1185">Reference proteome</keyword>
<dbReference type="AlphaFoldDB" id="A0A7X5V8G4"/>
<protein>
    <submittedName>
        <fullName evidence="1">Uncharacterized protein</fullName>
    </submittedName>
</protein>
<reference evidence="1 2" key="1">
    <citation type="submission" date="2020-03" db="EMBL/GenBank/DDBJ databases">
        <title>Sequencing the genomes of 1000 actinobacteria strains.</title>
        <authorList>
            <person name="Klenk H.-P."/>
        </authorList>
    </citation>
    <scope>NUCLEOTIDE SEQUENCE [LARGE SCALE GENOMIC DNA]</scope>
    <source>
        <strain evidence="1 2">DSM 45490</strain>
    </source>
</reference>
<accession>A0A7X5V8G4</accession>
<organism evidence="1 2">
    <name type="scientific">Kribbella shirazensis</name>
    <dbReference type="NCBI Taxonomy" id="1105143"/>
    <lineage>
        <taxon>Bacteria</taxon>
        <taxon>Bacillati</taxon>
        <taxon>Actinomycetota</taxon>
        <taxon>Actinomycetes</taxon>
        <taxon>Propionibacteriales</taxon>
        <taxon>Kribbellaceae</taxon>
        <taxon>Kribbella</taxon>
    </lineage>
</organism>
<dbReference type="RefSeq" id="WP_167205929.1">
    <property type="nucleotide sequence ID" value="NZ_JAASRO010000001.1"/>
</dbReference>
<evidence type="ECO:0000313" key="1">
    <source>
        <dbReference type="EMBL" id="NIK56518.1"/>
    </source>
</evidence>
<dbReference type="Proteomes" id="UP000555407">
    <property type="component" value="Unassembled WGS sequence"/>
</dbReference>
<comment type="caution">
    <text evidence="1">The sequence shown here is derived from an EMBL/GenBank/DDBJ whole genome shotgun (WGS) entry which is preliminary data.</text>
</comment>